<dbReference type="InterPro" id="IPR036388">
    <property type="entry name" value="WH-like_DNA-bd_sf"/>
</dbReference>
<dbReference type="InterPro" id="IPR027421">
    <property type="entry name" value="DNA_pol_lamdba_lyase_dom_sf"/>
</dbReference>
<dbReference type="Pfam" id="PF14716">
    <property type="entry name" value="HHH_8"/>
    <property type="match status" value="1"/>
</dbReference>
<dbReference type="SMART" id="SM00891">
    <property type="entry name" value="ERCC4"/>
    <property type="match status" value="1"/>
</dbReference>
<dbReference type="EMBL" id="CAJVPZ010004107">
    <property type="protein sequence ID" value="CAG8541288.1"/>
    <property type="molecule type" value="Genomic_DNA"/>
</dbReference>
<evidence type="ECO:0000256" key="15">
    <source>
        <dbReference type="SAM" id="MobiDB-lite"/>
    </source>
</evidence>
<comment type="function">
    <text evidence="14">Interacts with EME1 to form a DNA structure-specific endonuclease with substrate preference for branched DNA structures with a 5'-end at the branch nick. Typical substrates include 3'-flap structures, D-loops, replication forks and nicked Holliday junctions. May be required in mitosis for the processing of stalled or collapsed replication fork intermediates. May be required in meiosis for the repair of meiosis-specific double strand breaks subsequent to single-end invasion (SEI).</text>
</comment>
<dbReference type="CDD" id="cd12232">
    <property type="entry name" value="RRM3_U2AF65"/>
    <property type="match status" value="1"/>
</dbReference>
<dbReference type="GO" id="GO:0031573">
    <property type="term" value="P:mitotic intra-S DNA damage checkpoint signaling"/>
    <property type="evidence" value="ECO:0007669"/>
    <property type="project" value="TreeGrafter"/>
</dbReference>
<keyword evidence="18" id="KW-1185">Reference proteome</keyword>
<evidence type="ECO:0000256" key="5">
    <source>
        <dbReference type="ARBA" id="ARBA00022723"/>
    </source>
</evidence>
<dbReference type="EC" id="3.1.22.-" evidence="14"/>
<dbReference type="GO" id="GO:0048476">
    <property type="term" value="C:Holliday junction resolvase complex"/>
    <property type="evidence" value="ECO:0007669"/>
    <property type="project" value="UniProtKB-UniRule"/>
</dbReference>
<dbReference type="FunFam" id="3.40.50.10130:FF:000003">
    <property type="entry name" value="Crossover junction endonuclease MUS81"/>
    <property type="match status" value="1"/>
</dbReference>
<comment type="caution">
    <text evidence="17">The sequence shown here is derived from an EMBL/GenBank/DDBJ whole genome shotgun (WGS) entry which is preliminary data.</text>
</comment>
<comment type="similarity">
    <text evidence="3 14">Belongs to the XPF family.</text>
</comment>
<dbReference type="GO" id="GO:0005634">
    <property type="term" value="C:nucleus"/>
    <property type="evidence" value="ECO:0007669"/>
    <property type="project" value="UniProtKB-SubCell"/>
</dbReference>
<keyword evidence="7 14" id="KW-0227">DNA damage</keyword>
<dbReference type="Gene3D" id="1.10.10.10">
    <property type="entry name" value="Winged helix-like DNA-binding domain superfamily/Winged helix DNA-binding domain"/>
    <property type="match status" value="1"/>
</dbReference>
<dbReference type="PANTHER" id="PTHR13451:SF0">
    <property type="entry name" value="CROSSOVER JUNCTION ENDONUCLEASE MUS81"/>
    <property type="match status" value="1"/>
</dbReference>
<evidence type="ECO:0000256" key="10">
    <source>
        <dbReference type="ARBA" id="ARBA00023172"/>
    </source>
</evidence>
<comment type="subunit">
    <text evidence="14">Interacts with EME1.</text>
</comment>
<accession>A0A9N9AQJ5</accession>
<keyword evidence="9 14" id="KW-0460">Magnesium</keyword>
<dbReference type="InterPro" id="IPR047416">
    <property type="entry name" value="XPF_nuclease_Mus81"/>
</dbReference>
<evidence type="ECO:0000256" key="6">
    <source>
        <dbReference type="ARBA" id="ARBA00022759"/>
    </source>
</evidence>
<dbReference type="InterPro" id="IPR010996">
    <property type="entry name" value="HHH_MUS81"/>
</dbReference>
<dbReference type="Pfam" id="PF21136">
    <property type="entry name" value="WHD_MUS81"/>
    <property type="match status" value="1"/>
</dbReference>
<dbReference type="InterPro" id="IPR033309">
    <property type="entry name" value="Mus81"/>
</dbReference>
<dbReference type="GO" id="GO:0006308">
    <property type="term" value="P:DNA catabolic process"/>
    <property type="evidence" value="ECO:0007669"/>
    <property type="project" value="UniProtKB-UniRule"/>
</dbReference>
<keyword evidence="12 14" id="KW-0539">Nucleus</keyword>
<dbReference type="SUPFAM" id="SSF54928">
    <property type="entry name" value="RNA-binding domain, RBD"/>
    <property type="match status" value="1"/>
</dbReference>
<evidence type="ECO:0000313" key="17">
    <source>
        <dbReference type="EMBL" id="CAG8541288.1"/>
    </source>
</evidence>
<dbReference type="InterPro" id="IPR047417">
    <property type="entry name" value="WHD_MUS81"/>
</dbReference>
<keyword evidence="4 14" id="KW-0540">Nuclease</keyword>
<dbReference type="GO" id="GO:0000712">
    <property type="term" value="P:resolution of meiotic recombination intermediates"/>
    <property type="evidence" value="ECO:0007669"/>
    <property type="project" value="TreeGrafter"/>
</dbReference>
<dbReference type="SUPFAM" id="SSF47802">
    <property type="entry name" value="DNA polymerase beta, N-terminal domain-like"/>
    <property type="match status" value="1"/>
</dbReference>
<proteinExistence type="inferred from homology"/>
<dbReference type="PANTHER" id="PTHR13451">
    <property type="entry name" value="CLASS II CROSSOVER JUNCTION ENDONUCLEASE MUS81"/>
    <property type="match status" value="1"/>
</dbReference>
<keyword evidence="5 14" id="KW-0479">Metal-binding</keyword>
<dbReference type="Gene3D" id="3.40.50.10130">
    <property type="match status" value="1"/>
</dbReference>
<organism evidence="17 18">
    <name type="scientific">Racocetra fulgida</name>
    <dbReference type="NCBI Taxonomy" id="60492"/>
    <lineage>
        <taxon>Eukaryota</taxon>
        <taxon>Fungi</taxon>
        <taxon>Fungi incertae sedis</taxon>
        <taxon>Mucoromycota</taxon>
        <taxon>Glomeromycotina</taxon>
        <taxon>Glomeromycetes</taxon>
        <taxon>Diversisporales</taxon>
        <taxon>Gigasporaceae</taxon>
        <taxon>Racocetra</taxon>
    </lineage>
</organism>
<evidence type="ECO:0000256" key="9">
    <source>
        <dbReference type="ARBA" id="ARBA00022842"/>
    </source>
</evidence>
<dbReference type="OrthoDB" id="5963188at2759"/>
<keyword evidence="8 14" id="KW-0378">Hydrolase</keyword>
<dbReference type="Proteomes" id="UP000789396">
    <property type="component" value="Unassembled WGS sequence"/>
</dbReference>
<keyword evidence="10 14" id="KW-0233">DNA recombination</keyword>
<dbReference type="InterPro" id="IPR006166">
    <property type="entry name" value="ERCC4_domain"/>
</dbReference>
<dbReference type="Pfam" id="PF02732">
    <property type="entry name" value="ERCC4"/>
    <property type="match status" value="1"/>
</dbReference>
<feature type="non-terminal residue" evidence="17">
    <location>
        <position position="1"/>
    </location>
</feature>
<dbReference type="GO" id="GO:0008821">
    <property type="term" value="F:crossover junction DNA endonuclease activity"/>
    <property type="evidence" value="ECO:0007669"/>
    <property type="project" value="UniProtKB-UniRule"/>
</dbReference>
<dbReference type="GO" id="GO:0003677">
    <property type="term" value="F:DNA binding"/>
    <property type="evidence" value="ECO:0007669"/>
    <property type="project" value="UniProtKB-UniRule"/>
</dbReference>
<evidence type="ECO:0000256" key="3">
    <source>
        <dbReference type="ARBA" id="ARBA00010015"/>
    </source>
</evidence>
<feature type="domain" description="ERCC4" evidence="16">
    <location>
        <begin position="471"/>
        <end position="570"/>
    </location>
</feature>
<evidence type="ECO:0000256" key="14">
    <source>
        <dbReference type="RuleBase" id="RU369042"/>
    </source>
</evidence>
<evidence type="ECO:0000256" key="12">
    <source>
        <dbReference type="ARBA" id="ARBA00023242"/>
    </source>
</evidence>
<dbReference type="CDD" id="cd20074">
    <property type="entry name" value="XPF_nuclease_Mus81"/>
    <property type="match status" value="1"/>
</dbReference>
<dbReference type="InterPro" id="IPR011335">
    <property type="entry name" value="Restrct_endonuc-II-like"/>
</dbReference>
<evidence type="ECO:0000256" key="2">
    <source>
        <dbReference type="ARBA" id="ARBA00004123"/>
    </source>
</evidence>
<feature type="region of interest" description="Disordered" evidence="15">
    <location>
        <begin position="128"/>
        <end position="157"/>
    </location>
</feature>
<evidence type="ECO:0000256" key="4">
    <source>
        <dbReference type="ARBA" id="ARBA00022722"/>
    </source>
</evidence>
<dbReference type="InterPro" id="IPR035979">
    <property type="entry name" value="RBD_domain_sf"/>
</dbReference>
<keyword evidence="11 14" id="KW-0234">DNA repair</keyword>
<evidence type="ECO:0000256" key="11">
    <source>
        <dbReference type="ARBA" id="ARBA00023204"/>
    </source>
</evidence>
<dbReference type="Gene3D" id="3.30.70.330">
    <property type="match status" value="1"/>
</dbReference>
<dbReference type="GO" id="GO:0000727">
    <property type="term" value="P:double-strand break repair via break-induced replication"/>
    <property type="evidence" value="ECO:0007669"/>
    <property type="project" value="UniProtKB-UniRule"/>
</dbReference>
<dbReference type="GO" id="GO:0048257">
    <property type="term" value="F:3'-flap endonuclease activity"/>
    <property type="evidence" value="ECO:0007669"/>
    <property type="project" value="TreeGrafter"/>
</dbReference>
<evidence type="ECO:0000259" key="16">
    <source>
        <dbReference type="SMART" id="SM00891"/>
    </source>
</evidence>
<reference evidence="17" key="1">
    <citation type="submission" date="2021-06" db="EMBL/GenBank/DDBJ databases">
        <authorList>
            <person name="Kallberg Y."/>
            <person name="Tangrot J."/>
            <person name="Rosling A."/>
        </authorList>
    </citation>
    <scope>NUCLEOTIDE SEQUENCE</scope>
    <source>
        <strain evidence="17">IN212</strain>
    </source>
</reference>
<sequence length="639" mass="71783">RASVGSAKNTGVASVLPSSVLIPSGNGEMIPTTVLQLLNMVTPEELVDDDEYEDIVDDVREECSKFGRVIDMKIPRPGSASISGLGKAYDSMSKYPLPFQHPAEAAILSGIGPGICQRLEMRLKQHCEETGQPPPQRPDSLGYSDEPEPKRQKTTTASKVYVPKYRSGAYAIMLALYKSSEIDSNPNMTKADLIKEAQRYCDASFDIPSGKQKFYTAWNSMKTLLDKNYVYKNDYPSRFSLTESGLLVARQMVETANLQGNNPFSNFPSTQPANLDDTVVHTTSLQGNNSFSNFPSIQPANLDNTTVHTVLPTKIENHTVEKKPIIIDLRESSDEECYIQKESKLPSNDSSGFKPLYKSSSSDIHSDQAVTLDNTTVYNVLPTNIKNHTIEKTPVIINLEESSDEEFCIPKEFKPFLNDIAKSKHSCDQVDNNKHAQSVPTTMSFDSNSSTSTVLTNFNPIVWESGTFEIILVLDTREVKLKKDRDYIKDTLQEKGVPISVRNLELGDVIWVARKNTTSPMEELVLDYILERKRMDDLVGSIKDGRFREQKFRLSKSGASQIIYLIEDYNLEEVAEFGIDAIKTAISSIQMLNGYFLKRTATIDQSIDYLVRMTRMLKAMYEVRGHHQVDRSVFEFVTR</sequence>
<evidence type="ECO:0000313" key="18">
    <source>
        <dbReference type="Proteomes" id="UP000789396"/>
    </source>
</evidence>
<dbReference type="InterPro" id="IPR012677">
    <property type="entry name" value="Nucleotide-bd_a/b_plait_sf"/>
</dbReference>
<protein>
    <recommendedName>
        <fullName evidence="14">Crossover junction endonuclease MUS81</fullName>
        <ecNumber evidence="14">3.1.22.-</ecNumber>
    </recommendedName>
</protein>
<dbReference type="AlphaFoldDB" id="A0A9N9AQJ5"/>
<evidence type="ECO:0000256" key="7">
    <source>
        <dbReference type="ARBA" id="ARBA00022763"/>
    </source>
</evidence>
<dbReference type="SUPFAM" id="SSF52980">
    <property type="entry name" value="Restriction endonuclease-like"/>
    <property type="match status" value="1"/>
</dbReference>
<evidence type="ECO:0000256" key="13">
    <source>
        <dbReference type="ARBA" id="ARBA00023254"/>
    </source>
</evidence>
<evidence type="ECO:0000256" key="8">
    <source>
        <dbReference type="ARBA" id="ARBA00022801"/>
    </source>
</evidence>
<gene>
    <name evidence="17" type="ORF">RFULGI_LOCUS4234</name>
</gene>
<dbReference type="CDD" id="cd21036">
    <property type="entry name" value="WH_MUS81"/>
    <property type="match status" value="1"/>
</dbReference>
<keyword evidence="6 14" id="KW-0255">Endonuclease</keyword>
<dbReference type="FunFam" id="1.10.10.10:FF:000307">
    <property type="entry name" value="Crossover junction endonuclease MUS81"/>
    <property type="match status" value="1"/>
</dbReference>
<comment type="subcellular location">
    <subcellularLocation>
        <location evidence="2 14">Nucleus</location>
    </subcellularLocation>
</comment>
<keyword evidence="13" id="KW-0469">Meiosis</keyword>
<dbReference type="GO" id="GO:0046872">
    <property type="term" value="F:metal ion binding"/>
    <property type="evidence" value="ECO:0007669"/>
    <property type="project" value="UniProtKB-UniRule"/>
</dbReference>
<name>A0A9N9AQJ5_9GLOM</name>
<comment type="cofactor">
    <cofactor evidence="1 14">
        <name>Mg(2+)</name>
        <dbReference type="ChEBI" id="CHEBI:18420"/>
    </cofactor>
</comment>
<evidence type="ECO:0000256" key="1">
    <source>
        <dbReference type="ARBA" id="ARBA00001946"/>
    </source>
</evidence>